<dbReference type="SMART" id="SM00354">
    <property type="entry name" value="HTH_LACI"/>
    <property type="match status" value="1"/>
</dbReference>
<dbReference type="GO" id="GO:0003700">
    <property type="term" value="F:DNA-binding transcription factor activity"/>
    <property type="evidence" value="ECO:0007669"/>
    <property type="project" value="TreeGrafter"/>
</dbReference>
<dbReference type="InterPro" id="IPR010982">
    <property type="entry name" value="Lambda_DNA-bd_dom_sf"/>
</dbReference>
<organism evidence="6 7">
    <name type="scientific">Iocasia fonsfrigidae</name>
    <dbReference type="NCBI Taxonomy" id="2682810"/>
    <lineage>
        <taxon>Bacteria</taxon>
        <taxon>Bacillati</taxon>
        <taxon>Bacillota</taxon>
        <taxon>Clostridia</taxon>
        <taxon>Halanaerobiales</taxon>
        <taxon>Halanaerobiaceae</taxon>
        <taxon>Iocasia</taxon>
    </lineage>
</organism>
<feature type="domain" description="HTH lacI-type" evidence="5">
    <location>
        <begin position="6"/>
        <end position="60"/>
    </location>
</feature>
<proteinExistence type="predicted"/>
<reference evidence="6" key="1">
    <citation type="submission" date="2019-12" db="EMBL/GenBank/DDBJ databases">
        <authorList>
            <person name="zhang j."/>
            <person name="sun C.M."/>
        </authorList>
    </citation>
    <scope>NUCLEOTIDE SEQUENCE</scope>
    <source>
        <strain evidence="6">NS-1</strain>
    </source>
</reference>
<dbReference type="PANTHER" id="PTHR30146:SF148">
    <property type="entry name" value="HTH-TYPE TRANSCRIPTIONAL REPRESSOR PURR-RELATED"/>
    <property type="match status" value="1"/>
</dbReference>
<gene>
    <name evidence="6" type="ORF">GM661_06575</name>
</gene>
<name>A0A8A7K7C1_9FIRM</name>
<dbReference type="Gene3D" id="1.10.260.40">
    <property type="entry name" value="lambda repressor-like DNA-binding domains"/>
    <property type="match status" value="1"/>
</dbReference>
<evidence type="ECO:0000256" key="1">
    <source>
        <dbReference type="ARBA" id="ARBA00022491"/>
    </source>
</evidence>
<evidence type="ECO:0000256" key="3">
    <source>
        <dbReference type="ARBA" id="ARBA00023125"/>
    </source>
</evidence>
<dbReference type="SUPFAM" id="SSF47413">
    <property type="entry name" value="lambda repressor-like DNA-binding domains"/>
    <property type="match status" value="1"/>
</dbReference>
<evidence type="ECO:0000256" key="2">
    <source>
        <dbReference type="ARBA" id="ARBA00023015"/>
    </source>
</evidence>
<sequence length="341" mass="38262">MDNMGVTIKDIAEKAAVSISTVSKSLNNKPGVSQATRQRIINIAKELDYFSFHSQAHLKSHNIAFIMTRRHIPIFNNPFYTRVIAGVEIEVENYDYNLLFSTIKLADLNKKEIPPIISQNKVDGLILAGADINYELIRAIEKLKFPTVLVDNYLKSPLLDCIVSDNYNGTMEAVRYLIKKGHKKLGYAGGPLTHPSFQERFKAYKMELMDNNIPINNDIIKIHKNFNQKMGVKLAKEFLKAELPSAIFAANDAIALGLLQTFKKYGHKIPEEISLVGFDNIEVTAYTSPSITTVNINKEGMGQEAAKKLFDRIDNPEKKATKSVIPTELIERESVKGLPIP</sequence>
<dbReference type="Gene3D" id="3.40.50.2300">
    <property type="match status" value="2"/>
</dbReference>
<dbReference type="AlphaFoldDB" id="A0A8A7K7C1"/>
<dbReference type="InterPro" id="IPR000843">
    <property type="entry name" value="HTH_LacI"/>
</dbReference>
<dbReference type="SUPFAM" id="SSF53822">
    <property type="entry name" value="Periplasmic binding protein-like I"/>
    <property type="match status" value="1"/>
</dbReference>
<dbReference type="CDD" id="cd06267">
    <property type="entry name" value="PBP1_LacI_sugar_binding-like"/>
    <property type="match status" value="1"/>
</dbReference>
<protein>
    <submittedName>
        <fullName evidence="6">LacI family DNA-binding transcriptional regulator</fullName>
    </submittedName>
</protein>
<dbReference type="Pfam" id="PF13377">
    <property type="entry name" value="Peripla_BP_3"/>
    <property type="match status" value="1"/>
</dbReference>
<accession>A0A8A7K7C1</accession>
<evidence type="ECO:0000259" key="5">
    <source>
        <dbReference type="PROSITE" id="PS50932"/>
    </source>
</evidence>
<dbReference type="PROSITE" id="PS50932">
    <property type="entry name" value="HTH_LACI_2"/>
    <property type="match status" value="1"/>
</dbReference>
<keyword evidence="4" id="KW-0804">Transcription</keyword>
<dbReference type="InterPro" id="IPR046335">
    <property type="entry name" value="LacI/GalR-like_sensor"/>
</dbReference>
<keyword evidence="3 6" id="KW-0238">DNA-binding</keyword>
<keyword evidence="2" id="KW-0805">Transcription regulation</keyword>
<dbReference type="Proteomes" id="UP000665020">
    <property type="component" value="Chromosome"/>
</dbReference>
<keyword evidence="1" id="KW-0678">Repressor</keyword>
<evidence type="ECO:0000313" key="7">
    <source>
        <dbReference type="Proteomes" id="UP000665020"/>
    </source>
</evidence>
<dbReference type="InterPro" id="IPR028082">
    <property type="entry name" value="Peripla_BP_I"/>
</dbReference>
<dbReference type="Pfam" id="PF00356">
    <property type="entry name" value="LacI"/>
    <property type="match status" value="1"/>
</dbReference>
<dbReference type="KEGG" id="ifn:GM661_06575"/>
<evidence type="ECO:0000313" key="6">
    <source>
        <dbReference type="EMBL" id="QTL97673.1"/>
    </source>
</evidence>
<dbReference type="GO" id="GO:0000976">
    <property type="term" value="F:transcription cis-regulatory region binding"/>
    <property type="evidence" value="ECO:0007669"/>
    <property type="project" value="TreeGrafter"/>
</dbReference>
<dbReference type="EMBL" id="CP046640">
    <property type="protein sequence ID" value="QTL97673.1"/>
    <property type="molecule type" value="Genomic_DNA"/>
</dbReference>
<dbReference type="CDD" id="cd01392">
    <property type="entry name" value="HTH_LacI"/>
    <property type="match status" value="1"/>
</dbReference>
<evidence type="ECO:0000256" key="4">
    <source>
        <dbReference type="ARBA" id="ARBA00023163"/>
    </source>
</evidence>
<dbReference type="PANTHER" id="PTHR30146">
    <property type="entry name" value="LACI-RELATED TRANSCRIPTIONAL REPRESSOR"/>
    <property type="match status" value="1"/>
</dbReference>
<keyword evidence="7" id="KW-1185">Reference proteome</keyword>